<dbReference type="InterPro" id="IPR005883">
    <property type="entry name" value="PilM"/>
</dbReference>
<keyword evidence="2" id="KW-1185">Reference proteome</keyword>
<proteinExistence type="predicted"/>
<gene>
    <name evidence="1" type="primary">pilM</name>
    <name evidence="1" type="ORF">WAX74_07085</name>
</gene>
<dbReference type="Gene3D" id="3.30.1490.300">
    <property type="match status" value="1"/>
</dbReference>
<reference evidence="1 2" key="1">
    <citation type="submission" date="2024-01" db="EMBL/GenBank/DDBJ databases">
        <title>Seven novel Bacillus-like species.</title>
        <authorList>
            <person name="Liu G."/>
        </authorList>
    </citation>
    <scope>NUCLEOTIDE SEQUENCE [LARGE SCALE GENOMIC DNA]</scope>
    <source>
        <strain evidence="1 2">FJAT-51614</strain>
    </source>
</reference>
<sequence length="325" mass="37643">MFKSKKKKRFIALEINEYVIRAFVMNSQDPNQAKVYEHQLRLGIIEDDTIRDEMALYDELKQLVNTWGIKRNEVRFFVPDSSVMMKTFEHPKDVTSDKLKAFVEMELGQTIHLPFSYPLIDVYDDKPNDGEATLFAAPSEEVIKMSGLFDDLFLTPTVADVRSLSTIRLLERMNMFIEKKSYLITDWSITGVSISIYTPGNLEFLRYQTIDTPMQKWQSRQVSEQEVQSVYEGETEDYRVLLIDQIAEIERILNFYLFSLNKGEKGVDEIIVLGDSTEMDFIVTELRSNYVTPIKLIDDSTVQSIYPNFKAKHVPLIGLALKEVL</sequence>
<dbReference type="Proteomes" id="UP001364890">
    <property type="component" value="Unassembled WGS sequence"/>
</dbReference>
<dbReference type="RefSeq" id="WP_336496960.1">
    <property type="nucleotide sequence ID" value="NZ_JBAWSY010000003.1"/>
</dbReference>
<evidence type="ECO:0000313" key="2">
    <source>
        <dbReference type="Proteomes" id="UP001364890"/>
    </source>
</evidence>
<dbReference type="EMBL" id="JBAWSY010000003">
    <property type="protein sequence ID" value="MEI4769408.1"/>
    <property type="molecule type" value="Genomic_DNA"/>
</dbReference>
<comment type="caution">
    <text evidence="1">The sequence shown here is derived from an EMBL/GenBank/DDBJ whole genome shotgun (WGS) entry which is preliminary data.</text>
</comment>
<dbReference type="Pfam" id="PF11104">
    <property type="entry name" value="PilM_2"/>
    <property type="match status" value="1"/>
</dbReference>
<accession>A0ABU8F326</accession>
<dbReference type="Gene3D" id="3.30.420.40">
    <property type="match status" value="2"/>
</dbReference>
<evidence type="ECO:0000313" key="1">
    <source>
        <dbReference type="EMBL" id="MEI4769408.1"/>
    </source>
</evidence>
<protein>
    <submittedName>
        <fullName evidence="1">Pilus assembly protein PilM</fullName>
    </submittedName>
</protein>
<organism evidence="1 2">
    <name type="scientific">Psychrobacillus mangrovi</name>
    <dbReference type="NCBI Taxonomy" id="3117745"/>
    <lineage>
        <taxon>Bacteria</taxon>
        <taxon>Bacillati</taxon>
        <taxon>Bacillota</taxon>
        <taxon>Bacilli</taxon>
        <taxon>Bacillales</taxon>
        <taxon>Bacillaceae</taxon>
        <taxon>Psychrobacillus</taxon>
    </lineage>
</organism>
<name>A0ABU8F326_9BACI</name>